<dbReference type="Pfam" id="PF01636">
    <property type="entry name" value="APH"/>
    <property type="match status" value="1"/>
</dbReference>
<dbReference type="Proteomes" id="UP000060513">
    <property type="component" value="Chromosome"/>
</dbReference>
<dbReference type="KEGG" id="spri:SPRI_3770"/>
<name>A0A0M4DCQ3_STRPR</name>
<dbReference type="InterPro" id="IPR011009">
    <property type="entry name" value="Kinase-like_dom_sf"/>
</dbReference>
<evidence type="ECO:0000259" key="1">
    <source>
        <dbReference type="Pfam" id="PF01636"/>
    </source>
</evidence>
<feature type="domain" description="Aminoglycoside phosphotransferase" evidence="1">
    <location>
        <begin position="94"/>
        <end position="259"/>
    </location>
</feature>
<dbReference type="EMBL" id="CP011340">
    <property type="protein sequence ID" value="ALC22076.1"/>
    <property type="molecule type" value="Genomic_DNA"/>
</dbReference>
<dbReference type="OrthoDB" id="2410440at2"/>
<evidence type="ECO:0000313" key="3">
    <source>
        <dbReference type="Proteomes" id="UP000060513"/>
    </source>
</evidence>
<gene>
    <name evidence="2" type="ORF">SPRI_3770</name>
</gene>
<protein>
    <recommendedName>
        <fullName evidence="1">Aminoglycoside phosphotransferase domain-containing protein</fullName>
    </recommendedName>
</protein>
<proteinExistence type="predicted"/>
<dbReference type="SUPFAM" id="SSF56112">
    <property type="entry name" value="Protein kinase-like (PK-like)"/>
    <property type="match status" value="1"/>
</dbReference>
<dbReference type="RefSeq" id="WP_106428436.1">
    <property type="nucleotide sequence ID" value="NZ_CP011340.1"/>
</dbReference>
<sequence length="380" mass="42442">MTVMLEATEQAAKPGYKPVDLDRYPAVDDFVRRLGLGVFDRDTLTAPVGRNDCWAGVTDRGHPVFVKRLVGPEDDVRARMRRLRSFERCARTLPLDALRGPRLLGFDDAGALVAFALVEDARNGAELMVDEDFDGGLARRIGTAIGLLHEARPAGYEEFDDSPPTQPSVRLLHGIPLPMFENLSFGETQAWRLMQQDTELVSGVTRLREHEKRAPKVPSHCDLRVDQFLIKGDDFYVTDWEEFRLADPARDVGSFAGEWLYRSVLDIVTNRGDATTFEVELTHDIVLSRGAEKLERLLPIIREFWSGYRKARPEIDPGLTHRATAFAGWHLLDRLMAGSQRSARLSGIERAAAGIGRAALLAPHKFAATLGLDDSEEISR</sequence>
<dbReference type="InterPro" id="IPR002575">
    <property type="entry name" value="Aminoglycoside_PTrfase"/>
</dbReference>
<accession>A0A0M4DCQ3</accession>
<dbReference type="STRING" id="38300.SPRI_3770"/>
<dbReference type="NCBIfam" id="NF038156">
    <property type="entry name" value="lant_syn_V_LxmK"/>
    <property type="match status" value="1"/>
</dbReference>
<reference evidence="2 3" key="1">
    <citation type="submission" date="2015-08" db="EMBL/GenBank/DDBJ databases">
        <title>Genome sequence of the pristinamycin over-producing bacterium Streptomyces pristinaespiralis HCCB10218.</title>
        <authorList>
            <person name="Tian J."/>
            <person name="Yang J."/>
            <person name="Li L."/>
            <person name="Ruan L."/>
            <person name="Wei W."/>
            <person name="Zheng G."/>
            <person name="Wei Z."/>
            <person name="Yang S."/>
            <person name="Ge M."/>
            <person name="Jiang W."/>
            <person name="Lu Y."/>
        </authorList>
    </citation>
    <scope>NUCLEOTIDE SEQUENCE [LARGE SCALE GENOMIC DNA]</scope>
    <source>
        <strain evidence="2 3">HCCB 10218</strain>
    </source>
</reference>
<dbReference type="AlphaFoldDB" id="A0A0M4DCQ3"/>
<dbReference type="PATRIC" id="fig|38300.4.peg.3955"/>
<dbReference type="Gene3D" id="3.90.1200.10">
    <property type="match status" value="1"/>
</dbReference>
<organism evidence="2">
    <name type="scientific">Streptomyces pristinaespiralis</name>
    <dbReference type="NCBI Taxonomy" id="38300"/>
    <lineage>
        <taxon>Bacteria</taxon>
        <taxon>Bacillati</taxon>
        <taxon>Actinomycetota</taxon>
        <taxon>Actinomycetes</taxon>
        <taxon>Kitasatosporales</taxon>
        <taxon>Streptomycetaceae</taxon>
        <taxon>Streptomyces</taxon>
    </lineage>
</organism>
<dbReference type="GeneID" id="97235204"/>
<evidence type="ECO:0000313" key="2">
    <source>
        <dbReference type="EMBL" id="ALC22076.1"/>
    </source>
</evidence>